<dbReference type="EMBL" id="BSUN01000001">
    <property type="protein sequence ID" value="GMA34260.1"/>
    <property type="molecule type" value="Genomic_DNA"/>
</dbReference>
<dbReference type="Pfam" id="PF00994">
    <property type="entry name" value="MoCF_biosynth"/>
    <property type="match status" value="1"/>
</dbReference>
<feature type="domain" description="MoaB/Mog" evidence="3">
    <location>
        <begin position="11"/>
        <end position="156"/>
    </location>
</feature>
<keyword evidence="2" id="KW-0501">Molybdenum cofactor biosynthesis</keyword>
<reference evidence="5" key="1">
    <citation type="journal article" date="2019" name="Int. J. Syst. Evol. Microbiol.">
        <title>The Global Catalogue of Microorganisms (GCM) 10K type strain sequencing project: providing services to taxonomists for standard genome sequencing and annotation.</title>
        <authorList>
            <consortium name="The Broad Institute Genomics Platform"/>
            <consortium name="The Broad Institute Genome Sequencing Center for Infectious Disease"/>
            <person name="Wu L."/>
            <person name="Ma J."/>
        </authorList>
    </citation>
    <scope>NUCLEOTIDE SEQUENCE [LARGE SCALE GENOMIC DNA]</scope>
    <source>
        <strain evidence="5">NBRC 112299</strain>
    </source>
</reference>
<proteinExistence type="predicted"/>
<evidence type="ECO:0000259" key="3">
    <source>
        <dbReference type="SMART" id="SM00852"/>
    </source>
</evidence>
<dbReference type="Proteomes" id="UP001157125">
    <property type="component" value="Unassembled WGS sequence"/>
</dbReference>
<dbReference type="InterPro" id="IPR051920">
    <property type="entry name" value="MPT_Adenylyltrnsfr/MoaC-Rel"/>
</dbReference>
<dbReference type="CDD" id="cd00886">
    <property type="entry name" value="MogA_MoaB"/>
    <property type="match status" value="1"/>
</dbReference>
<accession>A0ABQ6IA92</accession>
<evidence type="ECO:0000256" key="1">
    <source>
        <dbReference type="ARBA" id="ARBA00005046"/>
    </source>
</evidence>
<dbReference type="PANTHER" id="PTHR43764">
    <property type="entry name" value="MOLYBDENUM COFACTOR BIOSYNTHESIS"/>
    <property type="match status" value="1"/>
</dbReference>
<name>A0ABQ6IA92_9MICO</name>
<dbReference type="SUPFAM" id="SSF53218">
    <property type="entry name" value="Molybdenum cofactor biosynthesis proteins"/>
    <property type="match status" value="1"/>
</dbReference>
<evidence type="ECO:0000256" key="2">
    <source>
        <dbReference type="ARBA" id="ARBA00023150"/>
    </source>
</evidence>
<sequence length="165" mass="16136">MPSDLAGLTVSVITVSDRCAAGAAEDTAGPAIAAAVRAAHGTATVTIVPDGLESVASAIVAARDAGAHIIISTGGTGVAPRDVTPEATAPLLAQRLPGLPELLRREGAASTPMAAVSRGLAGVTAGPRRAIVINLPGSERAAREGIATLLPLLAHLAAQVAGGDH</sequence>
<evidence type="ECO:0000313" key="4">
    <source>
        <dbReference type="EMBL" id="GMA34260.1"/>
    </source>
</evidence>
<organism evidence="4 5">
    <name type="scientific">Demequina litorisediminis</name>
    <dbReference type="NCBI Taxonomy" id="1849022"/>
    <lineage>
        <taxon>Bacteria</taxon>
        <taxon>Bacillati</taxon>
        <taxon>Actinomycetota</taxon>
        <taxon>Actinomycetes</taxon>
        <taxon>Micrococcales</taxon>
        <taxon>Demequinaceae</taxon>
        <taxon>Demequina</taxon>
    </lineage>
</organism>
<dbReference type="InterPro" id="IPR036425">
    <property type="entry name" value="MoaB/Mog-like_dom_sf"/>
</dbReference>
<comment type="pathway">
    <text evidence="1">Cofactor biosynthesis; molybdopterin biosynthesis.</text>
</comment>
<comment type="caution">
    <text evidence="4">The sequence shown here is derived from an EMBL/GenBank/DDBJ whole genome shotgun (WGS) entry which is preliminary data.</text>
</comment>
<keyword evidence="5" id="KW-1185">Reference proteome</keyword>
<gene>
    <name evidence="4" type="ORF">GCM10025876_04640</name>
</gene>
<dbReference type="RefSeq" id="WP_284327309.1">
    <property type="nucleotide sequence ID" value="NZ_BSUN01000001.1"/>
</dbReference>
<dbReference type="InterPro" id="IPR001453">
    <property type="entry name" value="MoaB/Mog_dom"/>
</dbReference>
<evidence type="ECO:0000313" key="5">
    <source>
        <dbReference type="Proteomes" id="UP001157125"/>
    </source>
</evidence>
<dbReference type="Gene3D" id="3.40.980.10">
    <property type="entry name" value="MoaB/Mog-like domain"/>
    <property type="match status" value="1"/>
</dbReference>
<dbReference type="PANTHER" id="PTHR43764:SF1">
    <property type="entry name" value="MOLYBDOPTERIN MOLYBDOTRANSFERASE"/>
    <property type="match status" value="1"/>
</dbReference>
<dbReference type="NCBIfam" id="TIGR00177">
    <property type="entry name" value="molyb_syn"/>
    <property type="match status" value="1"/>
</dbReference>
<protein>
    <recommendedName>
        <fullName evidence="3">MoaB/Mog domain-containing protein</fullName>
    </recommendedName>
</protein>
<dbReference type="SMART" id="SM00852">
    <property type="entry name" value="MoCF_biosynth"/>
    <property type="match status" value="1"/>
</dbReference>